<organism evidence="1 2">
    <name type="scientific">Flavobacterium davisii</name>
    <dbReference type="NCBI Taxonomy" id="2906077"/>
    <lineage>
        <taxon>Bacteria</taxon>
        <taxon>Pseudomonadati</taxon>
        <taxon>Bacteroidota</taxon>
        <taxon>Flavobacteriia</taxon>
        <taxon>Flavobacteriales</taxon>
        <taxon>Flavobacteriaceae</taxon>
        <taxon>Flavobacterium</taxon>
    </lineage>
</organism>
<dbReference type="RefSeq" id="WP_088392753.1">
    <property type="nucleotide sequence ID" value="NZ_MTCZ01000067.1"/>
</dbReference>
<sequence>MIEGEYGISETYQLNKIDNRNAFVFFFKLLHDKWFYAYQNKDENHLSDLNNSFSLYINPWKKEWIEEFVDFLLQTLNPKNIFEINYVGLKYYYASDYDEFIFECEDEIYHFKLKVTD</sequence>
<dbReference type="AlphaFoldDB" id="A0A246GI23"/>
<evidence type="ECO:0000313" key="2">
    <source>
        <dbReference type="Proteomes" id="UP000197768"/>
    </source>
</evidence>
<gene>
    <name evidence="1" type="ORF">BWK59_07990</name>
</gene>
<evidence type="ECO:0000313" key="1">
    <source>
        <dbReference type="EMBL" id="OWP83933.1"/>
    </source>
</evidence>
<dbReference type="EMBL" id="MTCZ01000067">
    <property type="protein sequence ID" value="OWP83933.1"/>
    <property type="molecule type" value="Genomic_DNA"/>
</dbReference>
<comment type="caution">
    <text evidence="1">The sequence shown here is derived from an EMBL/GenBank/DDBJ whole genome shotgun (WGS) entry which is preliminary data.</text>
</comment>
<reference evidence="1 2" key="1">
    <citation type="journal article" date="2017" name="Infect. Genet. Evol.">
        <title>Comparative genome analysis of fish pathogen Flavobacterium columnare reveals extensive sequence diversity within the species.</title>
        <authorList>
            <person name="Kayansamruaj P."/>
            <person name="Dong H.T."/>
            <person name="Hirono I."/>
            <person name="Kondo H."/>
            <person name="Senapin S."/>
            <person name="Rodkhum C."/>
        </authorList>
    </citation>
    <scope>NUCLEOTIDE SEQUENCE [LARGE SCALE GENOMIC DNA]</scope>
    <source>
        <strain evidence="1 2">1215</strain>
    </source>
</reference>
<name>A0A246GI23_9FLAO</name>
<dbReference type="Proteomes" id="UP000197768">
    <property type="component" value="Unassembled WGS sequence"/>
</dbReference>
<proteinExistence type="predicted"/>
<accession>A0A246GI23</accession>
<protein>
    <submittedName>
        <fullName evidence="1">Uncharacterized protein</fullName>
    </submittedName>
</protein>